<dbReference type="Gene3D" id="1.50.10.20">
    <property type="match status" value="1"/>
</dbReference>
<evidence type="ECO:0000313" key="8">
    <source>
        <dbReference type="Proteomes" id="UP000005065"/>
    </source>
</evidence>
<keyword evidence="3" id="KW-0732">Signal</keyword>
<dbReference type="InterPro" id="IPR008930">
    <property type="entry name" value="Terpenoid_cyclase/PrenylTrfase"/>
</dbReference>
<dbReference type="InterPro" id="IPR051802">
    <property type="entry name" value="YfhM-like"/>
</dbReference>
<feature type="domain" description="Carbohydrate-binding module family 96" evidence="6">
    <location>
        <begin position="504"/>
        <end position="672"/>
    </location>
</feature>
<dbReference type="InterPro" id="IPR055372">
    <property type="entry name" value="CBM96"/>
</dbReference>
<dbReference type="InterPro" id="IPR049122">
    <property type="entry name" value="A2MG_CUB"/>
</dbReference>
<dbReference type="PANTHER" id="PTHR40094">
    <property type="entry name" value="ALPHA-2-MACROGLOBULIN HOMOLOG"/>
    <property type="match status" value="1"/>
</dbReference>
<feature type="domain" description="A2MG CUB" evidence="5">
    <location>
        <begin position="229"/>
        <end position="290"/>
    </location>
</feature>
<evidence type="ECO:0000256" key="3">
    <source>
        <dbReference type="ARBA" id="ARBA00022729"/>
    </source>
</evidence>
<gene>
    <name evidence="7" type="ORF">LTSESEN_4127</name>
</gene>
<dbReference type="Pfam" id="PF09362">
    <property type="entry name" value="DUF1996"/>
    <property type="match status" value="1"/>
</dbReference>
<evidence type="ECO:0000256" key="1">
    <source>
        <dbReference type="ARBA" id="ARBA00004613"/>
    </source>
</evidence>
<dbReference type="InterPro" id="IPR018535">
    <property type="entry name" value="DUF1996"/>
</dbReference>
<dbReference type="AlphaFoldDB" id="G5R3N7"/>
<dbReference type="Proteomes" id="UP000005065">
    <property type="component" value="Unassembled WGS sequence"/>
</dbReference>
<proteinExistence type="predicted"/>
<comment type="subcellular location">
    <subcellularLocation>
        <location evidence="1">Secreted</location>
    </subcellularLocation>
</comment>
<name>G5R3N7_SALSE</name>
<dbReference type="NCBIfam" id="NF033679">
    <property type="entry name" value="DNRLRE_dom"/>
    <property type="match status" value="1"/>
</dbReference>
<dbReference type="Pfam" id="PF21765">
    <property type="entry name" value="CUB_A2MG"/>
    <property type="match status" value="1"/>
</dbReference>
<dbReference type="BioCyc" id="SENT913082:G120J-3164-MONOMER"/>
<dbReference type="Pfam" id="PF24517">
    <property type="entry name" value="CBM96"/>
    <property type="match status" value="1"/>
</dbReference>
<comment type="caution">
    <text evidence="7">The sequence shown here is derived from an EMBL/GenBank/DDBJ whole genome shotgun (WGS) entry which is preliminary data.</text>
</comment>
<dbReference type="GO" id="GO:0004866">
    <property type="term" value="F:endopeptidase inhibitor activity"/>
    <property type="evidence" value="ECO:0007669"/>
    <property type="project" value="TreeGrafter"/>
</dbReference>
<organism evidence="7 8">
    <name type="scientific">Salmonella enterica subsp. enterica serovar Senftenberg str. A4-543</name>
    <dbReference type="NCBI Taxonomy" id="913082"/>
    <lineage>
        <taxon>Bacteria</taxon>
        <taxon>Pseudomonadati</taxon>
        <taxon>Pseudomonadota</taxon>
        <taxon>Gammaproteobacteria</taxon>
        <taxon>Enterobacterales</taxon>
        <taxon>Enterobacteriaceae</taxon>
        <taxon>Salmonella</taxon>
    </lineage>
</organism>
<dbReference type="PATRIC" id="fig|913082.3.peg.3188"/>
<feature type="domain" description="DUF1996" evidence="4">
    <location>
        <begin position="335"/>
        <end position="479"/>
    </location>
</feature>
<evidence type="ECO:0000256" key="2">
    <source>
        <dbReference type="ARBA" id="ARBA00022525"/>
    </source>
</evidence>
<evidence type="ECO:0000259" key="4">
    <source>
        <dbReference type="Pfam" id="PF09362"/>
    </source>
</evidence>
<evidence type="ECO:0000313" key="7">
    <source>
        <dbReference type="EMBL" id="EHC84516.1"/>
    </source>
</evidence>
<accession>G5R3N7</accession>
<dbReference type="PANTHER" id="PTHR40094:SF1">
    <property type="entry name" value="UBIQUITIN DOMAIN-CONTAINING PROTEIN"/>
    <property type="match status" value="1"/>
</dbReference>
<protein>
    <submittedName>
        <fullName evidence="7">Alpha-2-macroglobulin</fullName>
    </submittedName>
</protein>
<dbReference type="GO" id="GO:0005576">
    <property type="term" value="C:extracellular region"/>
    <property type="evidence" value="ECO:0007669"/>
    <property type="project" value="UniProtKB-SubCell"/>
</dbReference>
<sequence>MDGLQRRAAVDIGISRILQMQRDNGGFALWDENGAEEPWLTAYAMDFLIRAGEQGYSVPPEAINRGNERLLRYLQDPGTMLIRYSDNTQASTFAAQAYASLVLARQQKAPLGALREIWERRSQAASGLPLMQLGIALNTMGDARRGEEAITLALNTPRQDERQWIADYGSSLRDNALMLSLLEENNLRPDAQNALLSSLSEQAFGQRWLSTQENNALFLAAHSRQASAGAWQAQTSLEAQPLAGDKALTRNLDADQLAALEVTNTGSQPLWLRLDSSGYPSSAPEPASNVLQIERQILGTDGQRKSLSSLRSGELVLVWLTVVADRNVPDALVVDLLPAGLELLAGDHHGTGPSSAITFLCANGKGYTNKVGEICGLRKAGDAVQFNIGIAFPNCWDGVNLKPTHSHNNAIYADHGKCSADYPVKIPTVNMNIAWILPQISSLDTSKVELSMDPVMHGETREERWGSLYTAHADFMNGWTEDGAQFMTDLCMNQGLDCGTTVPYAYSKAEENTWVSSEDDKPHASVDTLYVQDDWTNGGRTQHPETLTLVKFKIPPLPANMDASLFKYRIRLFGGKTETNGADQIFFYPTSSDWHVSTVSWNNKPAINYRSDAVLYLDHSHEYRMVDVDKAVRKALAEGKTEISWYIGGDRQGNHYDFMPANSKQSLVLMLTGFKKTPEL</sequence>
<evidence type="ECO:0000259" key="6">
    <source>
        <dbReference type="Pfam" id="PF24517"/>
    </source>
</evidence>
<reference evidence="7 8" key="1">
    <citation type="journal article" date="2011" name="BMC Genomics">
        <title>Genome sequencing reveals diversification of virulence factor content and possible host adaptation in distinct subpopulations of Salmonella enterica.</title>
        <authorList>
            <person name="den Bakker H.C."/>
            <person name="Moreno Switt A.I."/>
            <person name="Govoni G."/>
            <person name="Cummings C.A."/>
            <person name="Ranieri M.L."/>
            <person name="Degoricija L."/>
            <person name="Hoelzer K."/>
            <person name="Rodriguez-Rivera L.D."/>
            <person name="Brown S."/>
            <person name="Bolchacova E."/>
            <person name="Furtado M.R."/>
            <person name="Wiedmann M."/>
        </authorList>
    </citation>
    <scope>NUCLEOTIDE SEQUENCE [LARGE SCALE GENOMIC DNA]</scope>
    <source>
        <strain evidence="7 8">A4-543</strain>
    </source>
</reference>
<evidence type="ECO:0000259" key="5">
    <source>
        <dbReference type="Pfam" id="PF21765"/>
    </source>
</evidence>
<dbReference type="SUPFAM" id="SSF48239">
    <property type="entry name" value="Terpenoid cyclases/Protein prenyltransferases"/>
    <property type="match status" value="1"/>
</dbReference>
<dbReference type="EMBL" id="AFCU01001351">
    <property type="protein sequence ID" value="EHC84516.1"/>
    <property type="molecule type" value="Genomic_DNA"/>
</dbReference>
<keyword evidence="2" id="KW-0964">Secreted</keyword>
<dbReference type="CDD" id="cd02891">
    <property type="entry name" value="A2M_like"/>
    <property type="match status" value="1"/>
</dbReference>